<dbReference type="SMART" id="SM00316">
    <property type="entry name" value="S1"/>
    <property type="match status" value="1"/>
</dbReference>
<comment type="domain">
    <text evidence="4">Forms 2 domains with an elongated structure; Rpo4 packs into the hinge region between the 2 domains.</text>
</comment>
<evidence type="ECO:0000259" key="5">
    <source>
        <dbReference type="PROSITE" id="PS50126"/>
    </source>
</evidence>
<dbReference type="SUPFAM" id="SSF50249">
    <property type="entry name" value="Nucleic acid-binding proteins"/>
    <property type="match status" value="1"/>
</dbReference>
<evidence type="ECO:0000256" key="2">
    <source>
        <dbReference type="ARBA" id="ARBA00022478"/>
    </source>
</evidence>
<dbReference type="InterPro" id="IPR004519">
    <property type="entry name" value="RNAP_E/RPC8"/>
</dbReference>
<dbReference type="Proteomes" id="UP001218034">
    <property type="component" value="Chromosome"/>
</dbReference>
<evidence type="ECO:0000256" key="4">
    <source>
        <dbReference type="HAMAP-Rule" id="MF_00865"/>
    </source>
</evidence>
<evidence type="ECO:0000256" key="1">
    <source>
        <dbReference type="ARBA" id="ARBA00009307"/>
    </source>
</evidence>
<dbReference type="EC" id="2.7.7.6" evidence="4"/>
<dbReference type="InterPro" id="IPR005576">
    <property type="entry name" value="Rpb7-like_N"/>
</dbReference>
<comment type="subcellular location">
    <subcellularLocation>
        <location evidence="4">Cytoplasm</location>
    </subcellularLocation>
</comment>
<comment type="catalytic activity">
    <reaction evidence="4">
        <text>RNA(n) + a ribonucleoside 5'-triphosphate = RNA(n+1) + diphosphate</text>
        <dbReference type="Rhea" id="RHEA:21248"/>
        <dbReference type="Rhea" id="RHEA-COMP:14527"/>
        <dbReference type="Rhea" id="RHEA-COMP:17342"/>
        <dbReference type="ChEBI" id="CHEBI:33019"/>
        <dbReference type="ChEBI" id="CHEBI:61557"/>
        <dbReference type="ChEBI" id="CHEBI:140395"/>
        <dbReference type="EC" id="2.7.7.6"/>
    </reaction>
</comment>
<dbReference type="InterPro" id="IPR046399">
    <property type="entry name" value="RNApol_Rpo7"/>
</dbReference>
<dbReference type="Gene3D" id="3.30.1490.120">
    <property type="entry name" value="RNA polymerase Rpb7-like, N-terminal domain"/>
    <property type="match status" value="1"/>
</dbReference>
<sequence>MYKRLTVEDKVRVPPEHLGEEVEESVKAGLREEVEGTINEQLQGVVVGVETVNHVEGGTIEPEDAGVHYNVEYTAIVFTPELHEVVNGEVVDITGFGAFIRIGPFDGLCHVSQVMDQYVNHDEEAEMLVAEDSEFNLQVGDVVTARIIAVSLEKQETNKINLTMRQPGLGKDEWIEIYEEEQAEAEEEQEDE</sequence>
<dbReference type="GO" id="GO:0000428">
    <property type="term" value="C:DNA-directed RNA polymerase complex"/>
    <property type="evidence" value="ECO:0007669"/>
    <property type="project" value="UniProtKB-KW"/>
</dbReference>
<dbReference type="GO" id="GO:0003899">
    <property type="term" value="F:DNA-directed RNA polymerase activity"/>
    <property type="evidence" value="ECO:0007669"/>
    <property type="project" value="UniProtKB-EC"/>
</dbReference>
<keyword evidence="7" id="KW-1185">Reference proteome</keyword>
<dbReference type="PROSITE" id="PS50126">
    <property type="entry name" value="S1"/>
    <property type="match status" value="1"/>
</dbReference>
<keyword evidence="4 6" id="KW-0548">Nucleotidyltransferase</keyword>
<dbReference type="Pfam" id="PF00575">
    <property type="entry name" value="S1"/>
    <property type="match status" value="1"/>
</dbReference>
<dbReference type="NCBIfam" id="TIGR00448">
    <property type="entry name" value="rpoE"/>
    <property type="match status" value="1"/>
</dbReference>
<keyword evidence="2 4" id="KW-0240">DNA-directed RNA polymerase</keyword>
<dbReference type="CDD" id="cd04460">
    <property type="entry name" value="S1_RpoE"/>
    <property type="match status" value="1"/>
</dbReference>
<accession>A0ABY8CGM3</accession>
<reference evidence="6 7" key="1">
    <citation type="submission" date="2022-09" db="EMBL/GenBank/DDBJ databases">
        <title>Xylan utilization by haloarchaea-nanohaloarchaea associations.</title>
        <authorList>
            <person name="Yakimov M."/>
        </authorList>
    </citation>
    <scope>NUCLEOTIDE SEQUENCE [LARGE SCALE GENOMIC DNA]</scope>
    <source>
        <strain evidence="6 7">SVXNc</strain>
    </source>
</reference>
<dbReference type="NCBIfam" id="NF006333">
    <property type="entry name" value="PRK08563.1"/>
    <property type="match status" value="1"/>
</dbReference>
<dbReference type="InterPro" id="IPR012340">
    <property type="entry name" value="NA-bd_OB-fold"/>
</dbReference>
<evidence type="ECO:0000256" key="3">
    <source>
        <dbReference type="ARBA" id="ARBA00023163"/>
    </source>
</evidence>
<dbReference type="InterPro" id="IPR036898">
    <property type="entry name" value="RNA_pol_Rpb7-like_N_sf"/>
</dbReference>
<dbReference type="RefSeq" id="WP_347721711.1">
    <property type="nucleotide sequence ID" value="NZ_CP104395.1"/>
</dbReference>
<dbReference type="Pfam" id="PF03876">
    <property type="entry name" value="SHS2_Rpb7-N"/>
    <property type="match status" value="1"/>
</dbReference>
<dbReference type="InterPro" id="IPR003029">
    <property type="entry name" value="S1_domain"/>
</dbReference>
<comment type="function">
    <text evidence="4">DNA-dependent RNA polymerase (RNAP) catalyzes the transcription of DNA into RNA using the four ribonucleoside triphosphates as substrates.</text>
</comment>
<proteinExistence type="inferred from homology"/>
<keyword evidence="3 4" id="KW-0804">Transcription</keyword>
<dbReference type="PANTHER" id="PTHR12709:SF4">
    <property type="entry name" value="DNA-DIRECTED RNA POLYMERASE II SUBUNIT RPB7"/>
    <property type="match status" value="1"/>
</dbReference>
<protein>
    <recommendedName>
        <fullName evidence="4">DNA-directed RNA polymerase subunit Rpo7</fullName>
        <ecNumber evidence="4">2.7.7.6</ecNumber>
    </recommendedName>
    <alternativeName>
        <fullName evidence="4">DNA-directed RNA polymerase subunit E</fullName>
    </alternativeName>
</protein>
<dbReference type="Gene3D" id="2.40.50.140">
    <property type="entry name" value="Nucleic acid-binding proteins"/>
    <property type="match status" value="1"/>
</dbReference>
<feature type="domain" description="S1 motif" evidence="5">
    <location>
        <begin position="83"/>
        <end position="165"/>
    </location>
</feature>
<dbReference type="HAMAP" id="MF_00865">
    <property type="entry name" value="RNApol_arch_Rpo7"/>
    <property type="match status" value="1"/>
</dbReference>
<evidence type="ECO:0000313" key="6">
    <source>
        <dbReference type="EMBL" id="WEL19880.1"/>
    </source>
</evidence>
<dbReference type="GeneID" id="98290948"/>
<dbReference type="SUPFAM" id="SSF88798">
    <property type="entry name" value="N-terminal, heterodimerisation domain of RBP7 (RpoE)"/>
    <property type="match status" value="1"/>
</dbReference>
<dbReference type="PANTHER" id="PTHR12709">
    <property type="entry name" value="DNA-DIRECTED RNA POLYMERASE II, III"/>
    <property type="match status" value="1"/>
</dbReference>
<keyword evidence="4" id="KW-0963">Cytoplasm</keyword>
<evidence type="ECO:0000313" key="7">
    <source>
        <dbReference type="Proteomes" id="UP001218034"/>
    </source>
</evidence>
<gene>
    <name evidence="4 6" type="primary">rpoE</name>
    <name evidence="4" type="synonym">rpo7</name>
    <name evidence="6" type="ORF">SVXNc_0873</name>
</gene>
<keyword evidence="4 6" id="KW-0808">Transferase</keyword>
<comment type="subunit">
    <text evidence="4">Part of the RNA polymerase complex. Forms a stalk with Rpo4 that extends from the main structure.</text>
</comment>
<name>A0ABY8CGM3_9ARCH</name>
<dbReference type="InterPro" id="IPR045113">
    <property type="entry name" value="Rpb7-like"/>
</dbReference>
<dbReference type="EMBL" id="CP104395">
    <property type="protein sequence ID" value="WEL19880.1"/>
    <property type="molecule type" value="Genomic_DNA"/>
</dbReference>
<comment type="similarity">
    <text evidence="1 4">Belongs to the eukaryotic RPB7/RPC8 RNA polymerase subunit family.</text>
</comment>
<organism evidence="6 7">
    <name type="scientific">Candidatus Nanohalococcus occultus</name>
    <dbReference type="NCBI Taxonomy" id="2978047"/>
    <lineage>
        <taxon>Archaea</taxon>
        <taxon>Candidatus Nanohalarchaeota</taxon>
        <taxon>Candidatus Nanohalarchaeota incertae sedis</taxon>
        <taxon>Candidatus Nanohalococcus</taxon>
    </lineage>
</organism>